<dbReference type="Pfam" id="PF04023">
    <property type="entry name" value="FeoA"/>
    <property type="match status" value="1"/>
</dbReference>
<evidence type="ECO:0000259" key="2">
    <source>
        <dbReference type="SMART" id="SM00899"/>
    </source>
</evidence>
<dbReference type="PANTHER" id="PTHR42954">
    <property type="entry name" value="FE(2+) TRANSPORT PROTEIN A"/>
    <property type="match status" value="1"/>
</dbReference>
<dbReference type="InterPro" id="IPR052713">
    <property type="entry name" value="FeoA"/>
</dbReference>
<reference evidence="3 4" key="1">
    <citation type="submission" date="2016-08" db="EMBL/GenBank/DDBJ databases">
        <title>Novel Firmicutes and Novel Genomes.</title>
        <authorList>
            <person name="Poppleton D.I."/>
            <person name="Gribaldo S."/>
        </authorList>
    </citation>
    <scope>NUCLEOTIDE SEQUENCE [LARGE SCALE GENOMIC DNA]</scope>
    <source>
        <strain evidence="3 4">CTT3</strain>
    </source>
</reference>
<dbReference type="InterPro" id="IPR008988">
    <property type="entry name" value="Transcriptional_repressor_C"/>
</dbReference>
<dbReference type="Proteomes" id="UP000284177">
    <property type="component" value="Unassembled WGS sequence"/>
</dbReference>
<dbReference type="AlphaFoldDB" id="A0A419T9P2"/>
<comment type="caution">
    <text evidence="3">The sequence shown here is derived from an EMBL/GenBank/DDBJ whole genome shotgun (WGS) entry which is preliminary data.</text>
</comment>
<dbReference type="InterPro" id="IPR007167">
    <property type="entry name" value="Fe-transptr_FeoA-like"/>
</dbReference>
<dbReference type="InterPro" id="IPR038157">
    <property type="entry name" value="FeoA_core_dom"/>
</dbReference>
<feature type="domain" description="Ferrous iron transporter FeoA-like" evidence="2">
    <location>
        <begin position="18"/>
        <end position="90"/>
    </location>
</feature>
<gene>
    <name evidence="3" type="ORF">BET03_07825</name>
</gene>
<organism evidence="3 4">
    <name type="scientific">Thermohalobacter berrensis</name>
    <dbReference type="NCBI Taxonomy" id="99594"/>
    <lineage>
        <taxon>Bacteria</taxon>
        <taxon>Bacillati</taxon>
        <taxon>Bacillota</taxon>
        <taxon>Tissierellia</taxon>
        <taxon>Tissierellales</taxon>
        <taxon>Thermohalobacteraceae</taxon>
        <taxon>Thermohalobacter</taxon>
    </lineage>
</organism>
<dbReference type="OrthoDB" id="9811076at2"/>
<dbReference type="SUPFAM" id="SSF50037">
    <property type="entry name" value="C-terminal domain of transcriptional repressors"/>
    <property type="match status" value="1"/>
</dbReference>
<accession>A0A419T9P2</accession>
<evidence type="ECO:0000313" key="4">
    <source>
        <dbReference type="Proteomes" id="UP000284177"/>
    </source>
</evidence>
<dbReference type="Gene3D" id="2.30.30.90">
    <property type="match status" value="1"/>
</dbReference>
<evidence type="ECO:0000256" key="1">
    <source>
        <dbReference type="ARBA" id="ARBA00023004"/>
    </source>
</evidence>
<evidence type="ECO:0000313" key="3">
    <source>
        <dbReference type="EMBL" id="RKD34189.1"/>
    </source>
</evidence>
<dbReference type="PANTHER" id="PTHR42954:SF2">
    <property type="entry name" value="FE(2+) TRANSPORT PROTEIN A"/>
    <property type="match status" value="1"/>
</dbReference>
<dbReference type="SMART" id="SM00899">
    <property type="entry name" value="FeoA"/>
    <property type="match status" value="1"/>
</dbReference>
<protein>
    <submittedName>
        <fullName evidence="3">Iron transporter FeoA</fullName>
    </submittedName>
</protein>
<dbReference type="GO" id="GO:0046914">
    <property type="term" value="F:transition metal ion binding"/>
    <property type="evidence" value="ECO:0007669"/>
    <property type="project" value="InterPro"/>
</dbReference>
<sequence length="96" mass="10767">MELVSKSIPFVENEKKEVLLHNLPVGKKGRVRKLLNSGQKRRRLLDLGLIPNSIVKTELISPLGNPIAYNIRGSVIALRKEETRNVVVEIIDKGES</sequence>
<keyword evidence="1" id="KW-0408">Iron</keyword>
<dbReference type="RefSeq" id="WP_120167201.1">
    <property type="nucleotide sequence ID" value="NZ_MCIB01000002.1"/>
</dbReference>
<proteinExistence type="predicted"/>
<dbReference type="EMBL" id="MCIB01000002">
    <property type="protein sequence ID" value="RKD34189.1"/>
    <property type="molecule type" value="Genomic_DNA"/>
</dbReference>
<name>A0A419T9P2_9FIRM</name>
<keyword evidence="4" id="KW-1185">Reference proteome</keyword>